<reference evidence="1 2" key="1">
    <citation type="journal article" date="2013" name="BMC Genomics">
        <title>Comparative genomics of Campylobacter concisus isolates reveals genetic diversity and provides insights into disease association.</title>
        <authorList>
            <person name="Deshpande N.P."/>
            <person name="Kaakoush N.O."/>
            <person name="Wilkins M.R."/>
            <person name="Mitchell H.M."/>
        </authorList>
    </citation>
    <scope>NUCLEOTIDE SEQUENCE [LARGE SCALE GENOMIC DNA]</scope>
    <source>
        <strain evidence="1 2">UNSW3</strain>
    </source>
</reference>
<dbReference type="AlphaFoldDB" id="U2F0R5"/>
<gene>
    <name evidence="1" type="ORF">UNSW3_1177</name>
</gene>
<organism evidence="1 2">
    <name type="scientific">Campylobacter concisus UNSW3</name>
    <dbReference type="NCBI Taxonomy" id="1242966"/>
    <lineage>
        <taxon>Bacteria</taxon>
        <taxon>Pseudomonadati</taxon>
        <taxon>Campylobacterota</taxon>
        <taxon>Epsilonproteobacteria</taxon>
        <taxon>Campylobacterales</taxon>
        <taxon>Campylobacteraceae</taxon>
        <taxon>Campylobacter</taxon>
    </lineage>
</organism>
<dbReference type="Proteomes" id="UP000016636">
    <property type="component" value="Unassembled WGS sequence"/>
</dbReference>
<accession>U2F0R5</accession>
<dbReference type="EMBL" id="ANNE01000003">
    <property type="protein sequence ID" value="ERJ23802.1"/>
    <property type="molecule type" value="Genomic_DNA"/>
</dbReference>
<name>U2F0R5_9BACT</name>
<proteinExistence type="predicted"/>
<dbReference type="PATRIC" id="fig|1242966.3.peg.284"/>
<sequence>MKFTEFLRLNFMKWATFVLGKMIKRYKKAFTPTLQTADKI</sequence>
<evidence type="ECO:0000313" key="2">
    <source>
        <dbReference type="Proteomes" id="UP000016636"/>
    </source>
</evidence>
<evidence type="ECO:0000313" key="1">
    <source>
        <dbReference type="EMBL" id="ERJ23802.1"/>
    </source>
</evidence>
<protein>
    <submittedName>
        <fullName evidence="1">Uncharacterized protein</fullName>
    </submittedName>
</protein>
<comment type="caution">
    <text evidence="1">The sequence shown here is derived from an EMBL/GenBank/DDBJ whole genome shotgun (WGS) entry which is preliminary data.</text>
</comment>